<dbReference type="InterPro" id="IPR001683">
    <property type="entry name" value="PX_dom"/>
</dbReference>
<dbReference type="PANTHER" id="PTHR22775:SF3">
    <property type="entry name" value="SORTING NEXIN-13"/>
    <property type="match status" value="1"/>
</dbReference>
<dbReference type="SMART" id="SM00312">
    <property type="entry name" value="PX"/>
    <property type="match status" value="1"/>
</dbReference>
<reference evidence="4 5" key="1">
    <citation type="submission" date="2024-04" db="EMBL/GenBank/DDBJ databases">
        <title>Phyllosticta paracitricarpa is synonymous to the EU quarantine fungus P. citricarpa based on phylogenomic analyses.</title>
        <authorList>
            <consortium name="Lawrence Berkeley National Laboratory"/>
            <person name="Van Ingen-Buijs V.A."/>
            <person name="Van Westerhoven A.C."/>
            <person name="Haridas S."/>
            <person name="Skiadas P."/>
            <person name="Martin F."/>
            <person name="Groenewald J.Z."/>
            <person name="Crous P.W."/>
            <person name="Seidl M.F."/>
        </authorList>
    </citation>
    <scope>NUCLEOTIDE SEQUENCE [LARGE SCALE GENOMIC DNA]</scope>
    <source>
        <strain evidence="4 5">CBS 123371</strain>
    </source>
</reference>
<evidence type="ECO:0008006" key="6">
    <source>
        <dbReference type="Google" id="ProtNLM"/>
    </source>
</evidence>
<dbReference type="PROSITE" id="PS50192">
    <property type="entry name" value="T_SNARE"/>
    <property type="match status" value="1"/>
</dbReference>
<dbReference type="Gene3D" id="1.20.5.110">
    <property type="match status" value="1"/>
</dbReference>
<dbReference type="SMART" id="SM00397">
    <property type="entry name" value="t_SNARE"/>
    <property type="match status" value="1"/>
</dbReference>
<protein>
    <recommendedName>
        <fullName evidence="6">Phox-like protein</fullName>
    </recommendedName>
</protein>
<dbReference type="PROSITE" id="PS50195">
    <property type="entry name" value="PX"/>
    <property type="match status" value="1"/>
</dbReference>
<feature type="domain" description="PX" evidence="3">
    <location>
        <begin position="1"/>
        <end position="115"/>
    </location>
</feature>
<feature type="region of interest" description="Disordered" evidence="1">
    <location>
        <begin position="205"/>
        <end position="236"/>
    </location>
</feature>
<dbReference type="CDD" id="cd15858">
    <property type="entry name" value="SNARE_VAM7"/>
    <property type="match status" value="1"/>
</dbReference>
<dbReference type="InterPro" id="IPR036871">
    <property type="entry name" value="PX_dom_sf"/>
</dbReference>
<feature type="region of interest" description="Disordered" evidence="1">
    <location>
        <begin position="299"/>
        <end position="322"/>
    </location>
</feature>
<evidence type="ECO:0000259" key="2">
    <source>
        <dbReference type="PROSITE" id="PS50192"/>
    </source>
</evidence>
<dbReference type="SUPFAM" id="SSF58038">
    <property type="entry name" value="SNARE fusion complex"/>
    <property type="match status" value="1"/>
</dbReference>
<dbReference type="InterPro" id="IPR000727">
    <property type="entry name" value="T_SNARE_dom"/>
</dbReference>
<accession>A0ABR1KYT7</accession>
<proteinExistence type="predicted"/>
<dbReference type="CDD" id="cd06897">
    <property type="entry name" value="PX_SNARE"/>
    <property type="match status" value="1"/>
</dbReference>
<evidence type="ECO:0000256" key="1">
    <source>
        <dbReference type="SAM" id="MobiDB-lite"/>
    </source>
</evidence>
<dbReference type="SUPFAM" id="SSF64268">
    <property type="entry name" value="PX domain"/>
    <property type="match status" value="1"/>
</dbReference>
<feature type="domain" description="T-SNARE coiled-coil homology" evidence="2">
    <location>
        <begin position="335"/>
        <end position="397"/>
    </location>
</feature>
<evidence type="ECO:0000313" key="4">
    <source>
        <dbReference type="EMBL" id="KAK7524019.1"/>
    </source>
</evidence>
<dbReference type="Pfam" id="PF00787">
    <property type="entry name" value="PX"/>
    <property type="match status" value="1"/>
</dbReference>
<evidence type="ECO:0000313" key="5">
    <source>
        <dbReference type="Proteomes" id="UP001363622"/>
    </source>
</evidence>
<feature type="compositionally biased region" description="Low complexity" evidence="1">
    <location>
        <begin position="303"/>
        <end position="312"/>
    </location>
</feature>
<dbReference type="Proteomes" id="UP001363622">
    <property type="component" value="Unassembled WGS sequence"/>
</dbReference>
<gene>
    <name evidence="4" type="ORF">IWZ03DRAFT_366144</name>
</gene>
<organism evidence="4 5">
    <name type="scientific">Phyllosticta citriasiana</name>
    <dbReference type="NCBI Taxonomy" id="595635"/>
    <lineage>
        <taxon>Eukaryota</taxon>
        <taxon>Fungi</taxon>
        <taxon>Dikarya</taxon>
        <taxon>Ascomycota</taxon>
        <taxon>Pezizomycotina</taxon>
        <taxon>Dothideomycetes</taxon>
        <taxon>Dothideomycetes incertae sedis</taxon>
        <taxon>Botryosphaeriales</taxon>
        <taxon>Phyllostictaceae</taxon>
        <taxon>Phyllosticta</taxon>
    </lineage>
</organism>
<dbReference type="PANTHER" id="PTHR22775">
    <property type="entry name" value="SORTING NEXIN"/>
    <property type="match status" value="1"/>
</dbReference>
<keyword evidence="5" id="KW-1185">Reference proteome</keyword>
<comment type="caution">
    <text evidence="4">The sequence shown here is derived from an EMBL/GenBank/DDBJ whole genome shotgun (WGS) entry which is preliminary data.</text>
</comment>
<dbReference type="EMBL" id="JBBPHU010000001">
    <property type="protein sequence ID" value="KAK7524019.1"/>
    <property type="molecule type" value="Genomic_DNA"/>
</dbReference>
<dbReference type="Gene3D" id="3.30.1520.10">
    <property type="entry name" value="Phox-like domain"/>
    <property type="match status" value="1"/>
</dbReference>
<evidence type="ECO:0000259" key="3">
    <source>
        <dbReference type="PROSITE" id="PS50195"/>
    </source>
</evidence>
<name>A0ABR1KYT7_9PEZI</name>
<sequence length="398" mass="42900">MPLDISIPNTTVSSTPKPFTIYNISIRQPLRTLTLAKRYTDFVKLHDALTGQTGAPPPAPLPAKSWFSRTVNNPQLTEQRRVALEAYLRAIENDPDPRWRHSSAWRTFLDLGTSGQRKSEGIAGSAGAPGAGGGVSVRDAATWLSVFQELKGQLHAARVALTRREQAQSAQAQHEAGAAAKKGLVLAGTLIAALDEGLRVLGGGGAESNSKKKGSGGNQHQRGFSDDMFPYGDKLGEGELRRRRDLIASARKEKEGLEGVLSAMVVKSISTANAPSSSTSSTAGAAANPADKAHLFHNGNGASSTTTTSRRTLGAPQETARTRELDNSGVLQLQKQIMHEQDEDVVDLTKALRRMREMGVQINDELQLQNEMLRMLDDDVERVGGKIDIAKNRIKKIS</sequence>